<evidence type="ECO:0000256" key="1">
    <source>
        <dbReference type="ARBA" id="ARBA00022723"/>
    </source>
</evidence>
<evidence type="ECO:0000256" key="2">
    <source>
        <dbReference type="ARBA" id="ARBA00022771"/>
    </source>
</evidence>
<dbReference type="InterPro" id="IPR001870">
    <property type="entry name" value="B30.2/SPRY"/>
</dbReference>
<keyword evidence="3" id="KW-0862">Zinc</keyword>
<sequence length="514" mass="56825">MARGWLGSAVSTLPGEKAGQDGTAGEDEAARGLGSLVLNAGKAASARPLEQGSGESGKDEICCDSCLAEEVQVVKPCLGRVLNYDVEHLQLHLGNGQLQGHGLAGPARAAAQQSRTAHGGHLRWFCRMDLACVCTEMPSGRKKRKQVSDGCLICLQDELLQMQMEYDQKLKSDEDAILKLQNNTQSIMVRQNVGLAEGQSGLLLEAVRSAQLEVVAFLEEEEHVAVNHVNGIRMHLEDKGTLMKENKLKPEKMAALTNNCLFLKTGKNSRLDALPSVYTGLKDKLSGIRRLVLASTGHLPQLLQTLYKEKPQDFTKEDEIALYLLVYISAKLTTPWEQPYLDHPERFGHWRQVLSDKSLYFGRYYFEVEISGPGIYLGMTYKNIDQKGSESSSCISGNDFSWSIMWNGKGFSAWNSDVETPLATDVFNRIGICLNYPCRTLSFYGVISDDMTLIHQFECEFAELLYPAFWLSKKENYVRIIRLGEDAEKTLASLPPSGEAAPSKASESEELASA</sequence>
<evidence type="ECO:0000313" key="7">
    <source>
        <dbReference type="Proteomes" id="UP000694423"/>
    </source>
</evidence>
<dbReference type="InterPro" id="IPR003877">
    <property type="entry name" value="SPRY_dom"/>
</dbReference>
<dbReference type="InterPro" id="IPR043136">
    <property type="entry name" value="B30.2/SPRY_sf"/>
</dbReference>
<feature type="region of interest" description="Disordered" evidence="4">
    <location>
        <begin position="1"/>
        <end position="27"/>
    </location>
</feature>
<dbReference type="InterPro" id="IPR013320">
    <property type="entry name" value="ConA-like_dom_sf"/>
</dbReference>
<proteinExistence type="predicted"/>
<dbReference type="PANTHER" id="PTHR25465:SF10">
    <property type="entry name" value="TRIPARTITE MOTIF-CONTAINING PROTEIN 16-RELATED"/>
    <property type="match status" value="1"/>
</dbReference>
<dbReference type="Pfam" id="PF25600">
    <property type="entry name" value="TRIM_CC"/>
    <property type="match status" value="1"/>
</dbReference>
<dbReference type="InterPro" id="IPR003879">
    <property type="entry name" value="Butyrophylin_SPRY"/>
</dbReference>
<keyword evidence="2" id="KW-0863">Zinc-finger</keyword>
<feature type="domain" description="B30.2/SPRY" evidence="5">
    <location>
        <begin position="294"/>
        <end position="487"/>
    </location>
</feature>
<evidence type="ECO:0000256" key="4">
    <source>
        <dbReference type="SAM" id="MobiDB-lite"/>
    </source>
</evidence>
<dbReference type="SMART" id="SM00449">
    <property type="entry name" value="SPRY"/>
    <property type="match status" value="1"/>
</dbReference>
<dbReference type="SUPFAM" id="SSF49899">
    <property type="entry name" value="Concanavalin A-like lectins/glucanases"/>
    <property type="match status" value="1"/>
</dbReference>
<keyword evidence="7" id="KW-1185">Reference proteome</keyword>
<keyword evidence="1" id="KW-0479">Metal-binding</keyword>
<dbReference type="PROSITE" id="PS50188">
    <property type="entry name" value="B302_SPRY"/>
    <property type="match status" value="1"/>
</dbReference>
<reference evidence="6" key="2">
    <citation type="submission" date="2025-09" db="UniProtKB">
        <authorList>
            <consortium name="Ensembl"/>
        </authorList>
    </citation>
    <scope>IDENTIFICATION</scope>
</reference>
<organism evidence="6 7">
    <name type="scientific">Dromaius novaehollandiae</name>
    <name type="common">Emu</name>
    <dbReference type="NCBI Taxonomy" id="8790"/>
    <lineage>
        <taxon>Eukaryota</taxon>
        <taxon>Metazoa</taxon>
        <taxon>Chordata</taxon>
        <taxon>Craniata</taxon>
        <taxon>Vertebrata</taxon>
        <taxon>Euteleostomi</taxon>
        <taxon>Archelosauria</taxon>
        <taxon>Archosauria</taxon>
        <taxon>Dinosauria</taxon>
        <taxon>Saurischia</taxon>
        <taxon>Theropoda</taxon>
        <taxon>Coelurosauria</taxon>
        <taxon>Aves</taxon>
        <taxon>Palaeognathae</taxon>
        <taxon>Casuariiformes</taxon>
        <taxon>Dromaiidae</taxon>
        <taxon>Dromaius</taxon>
    </lineage>
</organism>
<dbReference type="PANTHER" id="PTHR25465">
    <property type="entry name" value="B-BOX DOMAIN CONTAINING"/>
    <property type="match status" value="1"/>
</dbReference>
<dbReference type="Proteomes" id="UP000694423">
    <property type="component" value="Unplaced"/>
</dbReference>
<dbReference type="PRINTS" id="PR01407">
    <property type="entry name" value="BUTYPHLNCDUF"/>
</dbReference>
<feature type="compositionally biased region" description="Low complexity" evidence="4">
    <location>
        <begin position="495"/>
        <end position="514"/>
    </location>
</feature>
<evidence type="ECO:0000313" key="6">
    <source>
        <dbReference type="Ensembl" id="ENSDNVP00000008381.1"/>
    </source>
</evidence>
<dbReference type="GO" id="GO:0008270">
    <property type="term" value="F:zinc ion binding"/>
    <property type="evidence" value="ECO:0007669"/>
    <property type="project" value="UniProtKB-KW"/>
</dbReference>
<dbReference type="InterPro" id="IPR058030">
    <property type="entry name" value="TRIM8/14/16/25/29/45/65_CC"/>
</dbReference>
<reference evidence="6" key="1">
    <citation type="submission" date="2025-08" db="UniProtKB">
        <authorList>
            <consortium name="Ensembl"/>
        </authorList>
    </citation>
    <scope>IDENTIFICATION</scope>
</reference>
<dbReference type="Ensembl" id="ENSDNVT00000010109.1">
    <property type="protein sequence ID" value="ENSDNVP00000008381.1"/>
    <property type="gene ID" value="ENSDNVG00000005955.1"/>
</dbReference>
<evidence type="ECO:0000256" key="3">
    <source>
        <dbReference type="ARBA" id="ARBA00022833"/>
    </source>
</evidence>
<dbReference type="InterPro" id="IPR051051">
    <property type="entry name" value="E3_ubiq-ligase_TRIM/RNF"/>
</dbReference>
<dbReference type="Pfam" id="PF00622">
    <property type="entry name" value="SPRY"/>
    <property type="match status" value="1"/>
</dbReference>
<accession>A0A8C4JL78</accession>
<evidence type="ECO:0000259" key="5">
    <source>
        <dbReference type="PROSITE" id="PS50188"/>
    </source>
</evidence>
<name>A0A8C4JL78_DRONO</name>
<dbReference type="AlphaFoldDB" id="A0A8C4JL78"/>
<dbReference type="Gene3D" id="2.60.120.920">
    <property type="match status" value="1"/>
</dbReference>
<protein>
    <recommendedName>
        <fullName evidence="5">B30.2/SPRY domain-containing protein</fullName>
    </recommendedName>
</protein>
<feature type="region of interest" description="Disordered" evidence="4">
    <location>
        <begin position="492"/>
        <end position="514"/>
    </location>
</feature>